<dbReference type="OrthoDB" id="8062037at2759"/>
<evidence type="ECO:0000256" key="1">
    <source>
        <dbReference type="ARBA" id="ARBA00022723"/>
    </source>
</evidence>
<sequence>TAILTTVFAGWILFAIALAIFIARRRARMRRPHGTLSDLESHFATAHSHPAVEYRPSTRIPPQDVLSDPELQLLPTMKYSEYREKVLKLTDSADEKEESSACVVCLDVYTADTTVRKLACGHVFHPNCIDKWLLKRSCRCPLCNSDTRGLLGLPQRPSVAKLS</sequence>
<dbReference type="InterPro" id="IPR001841">
    <property type="entry name" value="Znf_RING"/>
</dbReference>
<name>A0A9W8GTL5_9FUNG</name>
<feature type="transmembrane region" description="Helical" evidence="5">
    <location>
        <begin position="6"/>
        <end position="23"/>
    </location>
</feature>
<comment type="caution">
    <text evidence="7">The sequence shown here is derived from an EMBL/GenBank/DDBJ whole genome shotgun (WGS) entry which is preliminary data.</text>
</comment>
<dbReference type="GO" id="GO:0061630">
    <property type="term" value="F:ubiquitin protein ligase activity"/>
    <property type="evidence" value="ECO:0007669"/>
    <property type="project" value="TreeGrafter"/>
</dbReference>
<protein>
    <recommendedName>
        <fullName evidence="6">RING-type domain-containing protein</fullName>
    </recommendedName>
</protein>
<dbReference type="GO" id="GO:0005634">
    <property type="term" value="C:nucleus"/>
    <property type="evidence" value="ECO:0007669"/>
    <property type="project" value="TreeGrafter"/>
</dbReference>
<proteinExistence type="predicted"/>
<dbReference type="Pfam" id="PF13639">
    <property type="entry name" value="zf-RING_2"/>
    <property type="match status" value="1"/>
</dbReference>
<gene>
    <name evidence="7" type="ORF">GGI19_005733</name>
</gene>
<dbReference type="GO" id="GO:0008270">
    <property type="term" value="F:zinc ion binding"/>
    <property type="evidence" value="ECO:0007669"/>
    <property type="project" value="UniProtKB-KW"/>
</dbReference>
<dbReference type="PANTHER" id="PTHR45931:SF3">
    <property type="entry name" value="RING ZINC FINGER-CONTAINING PROTEIN"/>
    <property type="match status" value="1"/>
</dbReference>
<dbReference type="EMBL" id="JANBUH010000827">
    <property type="protein sequence ID" value="KAJ2749289.1"/>
    <property type="molecule type" value="Genomic_DNA"/>
</dbReference>
<dbReference type="AlphaFoldDB" id="A0A9W8GTL5"/>
<evidence type="ECO:0000313" key="8">
    <source>
        <dbReference type="Proteomes" id="UP001140011"/>
    </source>
</evidence>
<evidence type="ECO:0000313" key="7">
    <source>
        <dbReference type="EMBL" id="KAJ2749289.1"/>
    </source>
</evidence>
<keyword evidence="8" id="KW-1185">Reference proteome</keyword>
<dbReference type="SUPFAM" id="SSF57850">
    <property type="entry name" value="RING/U-box"/>
    <property type="match status" value="1"/>
</dbReference>
<evidence type="ECO:0000256" key="5">
    <source>
        <dbReference type="SAM" id="Phobius"/>
    </source>
</evidence>
<dbReference type="InterPro" id="IPR013083">
    <property type="entry name" value="Znf_RING/FYVE/PHD"/>
</dbReference>
<keyword evidence="5" id="KW-0812">Transmembrane</keyword>
<dbReference type="PANTHER" id="PTHR45931">
    <property type="entry name" value="SI:CH211-59O9.10"/>
    <property type="match status" value="1"/>
</dbReference>
<organism evidence="7 8">
    <name type="scientific">Coemansia pectinata</name>
    <dbReference type="NCBI Taxonomy" id="1052879"/>
    <lineage>
        <taxon>Eukaryota</taxon>
        <taxon>Fungi</taxon>
        <taxon>Fungi incertae sedis</taxon>
        <taxon>Zoopagomycota</taxon>
        <taxon>Kickxellomycotina</taxon>
        <taxon>Kickxellomycetes</taxon>
        <taxon>Kickxellales</taxon>
        <taxon>Kickxellaceae</taxon>
        <taxon>Coemansia</taxon>
    </lineage>
</organism>
<feature type="domain" description="RING-type" evidence="6">
    <location>
        <begin position="102"/>
        <end position="144"/>
    </location>
</feature>
<keyword evidence="1" id="KW-0479">Metal-binding</keyword>
<dbReference type="Proteomes" id="UP001140011">
    <property type="component" value="Unassembled WGS sequence"/>
</dbReference>
<accession>A0A9W8GTL5</accession>
<keyword evidence="2 4" id="KW-0863">Zinc-finger</keyword>
<evidence type="ECO:0000256" key="3">
    <source>
        <dbReference type="ARBA" id="ARBA00022833"/>
    </source>
</evidence>
<dbReference type="SMART" id="SM00184">
    <property type="entry name" value="RING"/>
    <property type="match status" value="1"/>
</dbReference>
<dbReference type="Gene3D" id="3.30.40.10">
    <property type="entry name" value="Zinc/RING finger domain, C3HC4 (zinc finger)"/>
    <property type="match status" value="1"/>
</dbReference>
<reference evidence="7" key="1">
    <citation type="submission" date="2022-07" db="EMBL/GenBank/DDBJ databases">
        <title>Phylogenomic reconstructions and comparative analyses of Kickxellomycotina fungi.</title>
        <authorList>
            <person name="Reynolds N.K."/>
            <person name="Stajich J.E."/>
            <person name="Barry K."/>
            <person name="Grigoriev I.V."/>
            <person name="Crous P."/>
            <person name="Smith M.E."/>
        </authorList>
    </citation>
    <scope>NUCLEOTIDE SEQUENCE</scope>
    <source>
        <strain evidence="7">BCRC 34297</strain>
    </source>
</reference>
<keyword evidence="3" id="KW-0862">Zinc</keyword>
<evidence type="ECO:0000259" key="6">
    <source>
        <dbReference type="PROSITE" id="PS50089"/>
    </source>
</evidence>
<dbReference type="InterPro" id="IPR051834">
    <property type="entry name" value="RING_finger_E3_ligase"/>
</dbReference>
<keyword evidence="5" id="KW-0472">Membrane</keyword>
<dbReference type="PROSITE" id="PS50089">
    <property type="entry name" value="ZF_RING_2"/>
    <property type="match status" value="1"/>
</dbReference>
<feature type="non-terminal residue" evidence="7">
    <location>
        <position position="1"/>
    </location>
</feature>
<keyword evidence="5" id="KW-1133">Transmembrane helix</keyword>
<evidence type="ECO:0000256" key="2">
    <source>
        <dbReference type="ARBA" id="ARBA00022771"/>
    </source>
</evidence>
<dbReference type="GO" id="GO:0006511">
    <property type="term" value="P:ubiquitin-dependent protein catabolic process"/>
    <property type="evidence" value="ECO:0007669"/>
    <property type="project" value="TreeGrafter"/>
</dbReference>
<evidence type="ECO:0000256" key="4">
    <source>
        <dbReference type="PROSITE-ProRule" id="PRU00175"/>
    </source>
</evidence>